<evidence type="ECO:0000313" key="2">
    <source>
        <dbReference type="Proteomes" id="UP000557739"/>
    </source>
</evidence>
<dbReference type="Proteomes" id="UP000557739">
    <property type="component" value="Unassembled WGS sequence"/>
</dbReference>
<dbReference type="EMBL" id="JACIJJ010000007">
    <property type="protein sequence ID" value="MBB5700032.1"/>
    <property type="molecule type" value="Genomic_DNA"/>
</dbReference>
<proteinExistence type="predicted"/>
<comment type="caution">
    <text evidence="1">The sequence shown here is derived from an EMBL/GenBank/DDBJ whole genome shotgun (WGS) entry which is preliminary data.</text>
</comment>
<gene>
    <name evidence="1" type="ORF">FHR19_003412</name>
</gene>
<reference evidence="1 2" key="1">
    <citation type="submission" date="2020-08" db="EMBL/GenBank/DDBJ databases">
        <title>Genomic Encyclopedia of Type Strains, Phase IV (KMG-IV): sequencing the most valuable type-strain genomes for metagenomic binning, comparative biology and taxonomic classification.</title>
        <authorList>
            <person name="Goeker M."/>
        </authorList>
    </citation>
    <scope>NUCLEOTIDE SEQUENCE [LARGE SCALE GENOMIC DNA]</scope>
    <source>
        <strain evidence="1 2">DSM 27244</strain>
    </source>
</reference>
<evidence type="ECO:0000313" key="1">
    <source>
        <dbReference type="EMBL" id="MBB5700032.1"/>
    </source>
</evidence>
<organism evidence="1 2">
    <name type="scientific">Sphingomonas yantingensis</name>
    <dbReference type="NCBI Taxonomy" id="1241761"/>
    <lineage>
        <taxon>Bacteria</taxon>
        <taxon>Pseudomonadati</taxon>
        <taxon>Pseudomonadota</taxon>
        <taxon>Alphaproteobacteria</taxon>
        <taxon>Sphingomonadales</taxon>
        <taxon>Sphingomonadaceae</taxon>
        <taxon>Sphingomonas</taxon>
    </lineage>
</organism>
<dbReference type="AlphaFoldDB" id="A0A7W9EJA7"/>
<accession>A0A7W9EJA7</accession>
<keyword evidence="2" id="KW-1185">Reference proteome</keyword>
<dbReference type="RefSeq" id="WP_184030940.1">
    <property type="nucleotide sequence ID" value="NZ_JACIJJ010000007.1"/>
</dbReference>
<sequence length="82" mass="9237">MITKQQVAKAKEAFDLAWGEAVKCSEEVQHALDMAEMTHARDASDTFVKKAKRALEAHDNWCRAAQNASKLLQGYFEQSQPK</sequence>
<protein>
    <submittedName>
        <fullName evidence="1">Uncharacterized protein</fullName>
    </submittedName>
</protein>
<name>A0A7W9EJA7_9SPHN</name>